<dbReference type="KEGG" id="dli:dnl_02520"/>
<sequence length="274" mass="30822">MSFKKNLLQKIKIKSLAQKVINSTGPGGSEKKIDKKAMINLLEFSSYNHEKERDMELYIYETGSDKKKILVLDNDLPIYNTSVSDVALRKSPTVKEMLNIRNAIKILNDSDVLVSKKQESVRIIEKDCINLLDLNFNSSDIDDIKQDGLVSLEKEYTDGVIEALALFAEILEYIPAPRPFSVSSNKIWGQLKTKDSGEQFFGPMIIYNIIHNTLKIIEEPVSSYDKGKIEIIYQAARGKSDSLSKSDALKQGQDVFNFLSQAVTQKNPAIKNPA</sequence>
<dbReference type="RefSeq" id="WP_207689948.1">
    <property type="nucleotide sequence ID" value="NZ_CP061799.1"/>
</dbReference>
<evidence type="ECO:0000313" key="2">
    <source>
        <dbReference type="Proteomes" id="UP000663720"/>
    </source>
</evidence>
<dbReference type="EMBL" id="CP061799">
    <property type="protein sequence ID" value="QTA78043.1"/>
    <property type="molecule type" value="Genomic_DNA"/>
</dbReference>
<keyword evidence="2" id="KW-1185">Reference proteome</keyword>
<dbReference type="Proteomes" id="UP000663720">
    <property type="component" value="Chromosome"/>
</dbReference>
<proteinExistence type="predicted"/>
<organism evidence="1 2">
    <name type="scientific">Desulfonema limicola</name>
    <dbReference type="NCBI Taxonomy" id="45656"/>
    <lineage>
        <taxon>Bacteria</taxon>
        <taxon>Pseudomonadati</taxon>
        <taxon>Thermodesulfobacteriota</taxon>
        <taxon>Desulfobacteria</taxon>
        <taxon>Desulfobacterales</taxon>
        <taxon>Desulfococcaceae</taxon>
        <taxon>Desulfonema</taxon>
    </lineage>
</organism>
<dbReference type="AlphaFoldDB" id="A0A975GEB8"/>
<reference evidence="1" key="1">
    <citation type="journal article" date="2021" name="Microb. Physiol.">
        <title>Proteogenomic Insights into the Physiology of Marine, Sulfate-Reducing, Filamentous Desulfonema limicola and Desulfonema magnum.</title>
        <authorList>
            <person name="Schnaars V."/>
            <person name="Wohlbrand L."/>
            <person name="Scheve S."/>
            <person name="Hinrichs C."/>
            <person name="Reinhardt R."/>
            <person name="Rabus R."/>
        </authorList>
    </citation>
    <scope>NUCLEOTIDE SEQUENCE</scope>
    <source>
        <strain evidence="1">5ac10</strain>
    </source>
</reference>
<gene>
    <name evidence="1" type="ORF">dnl_02520</name>
</gene>
<evidence type="ECO:0000313" key="1">
    <source>
        <dbReference type="EMBL" id="QTA78043.1"/>
    </source>
</evidence>
<accession>A0A975GEB8</accession>
<protein>
    <submittedName>
        <fullName evidence="1">Uncharacterized protein</fullName>
    </submittedName>
</protein>
<name>A0A975GEB8_9BACT</name>